<evidence type="ECO:0000256" key="1">
    <source>
        <dbReference type="ARBA" id="ARBA00004141"/>
    </source>
</evidence>
<name>A0ABV0G5H8_9BURK</name>
<proteinExistence type="predicted"/>
<organism evidence="6 7">
    <name type="scientific">Roseateles paludis</name>
    <dbReference type="NCBI Taxonomy" id="3145238"/>
    <lineage>
        <taxon>Bacteria</taxon>
        <taxon>Pseudomonadati</taxon>
        <taxon>Pseudomonadota</taxon>
        <taxon>Betaproteobacteria</taxon>
        <taxon>Burkholderiales</taxon>
        <taxon>Sphaerotilaceae</taxon>
        <taxon>Roseateles</taxon>
    </lineage>
</organism>
<sequence length="181" mass="18999">MDSATTLSWVDLGLIVVVAASMAVGLWRGLVFEVLSLAGWVVAYLGASALAPWMAQLLPAERLGAPLTHLLSVLLGFVVILIVWGLAARLLKTLIQASPLSPLDRLGGGCFGVLRAVLIGMIVVLVVSHTRLAETPTWRASRAVPALAALLQSLQPLLPEAMGRLVKLPASASAADLKLKD</sequence>
<dbReference type="InterPro" id="IPR052719">
    <property type="entry name" value="CvpA-like"/>
</dbReference>
<evidence type="ECO:0000256" key="5">
    <source>
        <dbReference type="SAM" id="Phobius"/>
    </source>
</evidence>
<gene>
    <name evidence="6" type="ORF">ABDJ85_16050</name>
</gene>
<feature type="transmembrane region" description="Helical" evidence="5">
    <location>
        <begin position="106"/>
        <end position="127"/>
    </location>
</feature>
<reference evidence="6 7" key="1">
    <citation type="submission" date="2024-05" db="EMBL/GenBank/DDBJ databases">
        <title>Roseateles sp. DJS-2-20 16S ribosomal RNA gene Genome sequencing and assembly.</title>
        <authorList>
            <person name="Woo H."/>
        </authorList>
    </citation>
    <scope>NUCLEOTIDE SEQUENCE [LARGE SCALE GENOMIC DNA]</scope>
    <source>
        <strain evidence="6 7">DJS-2-20</strain>
    </source>
</reference>
<dbReference type="PANTHER" id="PTHR36926">
    <property type="entry name" value="COLICIN V PRODUCTION PROTEIN"/>
    <property type="match status" value="1"/>
</dbReference>
<keyword evidence="4 5" id="KW-0472">Membrane</keyword>
<evidence type="ECO:0000256" key="3">
    <source>
        <dbReference type="ARBA" id="ARBA00022989"/>
    </source>
</evidence>
<feature type="transmembrane region" description="Helical" evidence="5">
    <location>
        <begin position="12"/>
        <end position="31"/>
    </location>
</feature>
<evidence type="ECO:0000256" key="2">
    <source>
        <dbReference type="ARBA" id="ARBA00022692"/>
    </source>
</evidence>
<comment type="subcellular location">
    <subcellularLocation>
        <location evidence="1">Membrane</location>
        <topology evidence="1">Multi-pass membrane protein</topology>
    </subcellularLocation>
</comment>
<feature type="transmembrane region" description="Helical" evidence="5">
    <location>
        <begin position="67"/>
        <end position="86"/>
    </location>
</feature>
<dbReference type="PANTHER" id="PTHR36926:SF1">
    <property type="entry name" value="COLICIN V PRODUCTION PROTEIN"/>
    <property type="match status" value="1"/>
</dbReference>
<dbReference type="Proteomes" id="UP001495147">
    <property type="component" value="Unassembled WGS sequence"/>
</dbReference>
<dbReference type="EMBL" id="JBDPZD010000005">
    <property type="protein sequence ID" value="MEO3692989.1"/>
    <property type="molecule type" value="Genomic_DNA"/>
</dbReference>
<accession>A0ABV0G5H8</accession>
<protein>
    <submittedName>
        <fullName evidence="6">CvpA family protein</fullName>
    </submittedName>
</protein>
<keyword evidence="7" id="KW-1185">Reference proteome</keyword>
<keyword evidence="3 5" id="KW-1133">Transmembrane helix</keyword>
<comment type="caution">
    <text evidence="6">The sequence shown here is derived from an EMBL/GenBank/DDBJ whole genome shotgun (WGS) entry which is preliminary data.</text>
</comment>
<evidence type="ECO:0000313" key="6">
    <source>
        <dbReference type="EMBL" id="MEO3692989.1"/>
    </source>
</evidence>
<dbReference type="InterPro" id="IPR003825">
    <property type="entry name" value="Colicin-V_CvpA"/>
</dbReference>
<keyword evidence="2 5" id="KW-0812">Transmembrane</keyword>
<dbReference type="Pfam" id="PF02674">
    <property type="entry name" value="Colicin_V"/>
    <property type="match status" value="1"/>
</dbReference>
<evidence type="ECO:0000313" key="7">
    <source>
        <dbReference type="Proteomes" id="UP001495147"/>
    </source>
</evidence>
<evidence type="ECO:0000256" key="4">
    <source>
        <dbReference type="ARBA" id="ARBA00023136"/>
    </source>
</evidence>
<dbReference type="RefSeq" id="WP_347705810.1">
    <property type="nucleotide sequence ID" value="NZ_JBDPZD010000005.1"/>
</dbReference>
<feature type="transmembrane region" description="Helical" evidence="5">
    <location>
        <begin position="37"/>
        <end position="55"/>
    </location>
</feature>